<accession>A0A4Y4CXB1</accession>
<feature type="domain" description="AB hydrolase-1" evidence="3">
    <location>
        <begin position="61"/>
        <end position="303"/>
    </location>
</feature>
<evidence type="ECO:0000313" key="5">
    <source>
        <dbReference type="Proteomes" id="UP000318422"/>
    </source>
</evidence>
<dbReference type="InterPro" id="IPR029058">
    <property type="entry name" value="AB_hydrolase_fold"/>
</dbReference>
<dbReference type="SUPFAM" id="SSF53474">
    <property type="entry name" value="alpha/beta-Hydrolases"/>
    <property type="match status" value="1"/>
</dbReference>
<dbReference type="Gene3D" id="3.40.50.1820">
    <property type="entry name" value="alpha/beta hydrolase"/>
    <property type="match status" value="1"/>
</dbReference>
<dbReference type="GO" id="GO:0047372">
    <property type="term" value="F:monoacylglycerol lipase activity"/>
    <property type="evidence" value="ECO:0007669"/>
    <property type="project" value="TreeGrafter"/>
</dbReference>
<keyword evidence="5" id="KW-1185">Reference proteome</keyword>
<dbReference type="PIRSF" id="PIRSF005211">
    <property type="entry name" value="Ab_hydro_YheT"/>
    <property type="match status" value="1"/>
</dbReference>
<feature type="active site" description="Charge relay system" evidence="2">
    <location>
        <position position="268"/>
    </location>
</feature>
<comment type="similarity">
    <text evidence="1">Belongs to the AB hydrolase superfamily. AB hydrolase 4 family.</text>
</comment>
<dbReference type="Pfam" id="PF00561">
    <property type="entry name" value="Abhydrolase_1"/>
    <property type="match status" value="1"/>
</dbReference>
<dbReference type="InterPro" id="IPR000073">
    <property type="entry name" value="AB_hydrolase_1"/>
</dbReference>
<feature type="active site" description="Charge relay system" evidence="2">
    <location>
        <position position="296"/>
    </location>
</feature>
<protein>
    <submittedName>
        <fullName evidence="4">Alpha/beta hydrolase</fullName>
    </submittedName>
</protein>
<gene>
    <name evidence="4" type="ORF">ZRA01_19760</name>
</gene>
<dbReference type="GO" id="GO:0034338">
    <property type="term" value="F:short-chain carboxylesterase activity"/>
    <property type="evidence" value="ECO:0007669"/>
    <property type="project" value="TreeGrafter"/>
</dbReference>
<evidence type="ECO:0000259" key="3">
    <source>
        <dbReference type="Pfam" id="PF00561"/>
    </source>
</evidence>
<reference evidence="4 5" key="1">
    <citation type="submission" date="2019-06" db="EMBL/GenBank/DDBJ databases">
        <title>Whole genome shotgun sequence of Zoogloea ramigera NBRC 15342.</title>
        <authorList>
            <person name="Hosoyama A."/>
            <person name="Uohara A."/>
            <person name="Ohji S."/>
            <person name="Ichikawa N."/>
        </authorList>
    </citation>
    <scope>NUCLEOTIDE SEQUENCE [LARGE SCALE GENOMIC DNA]</scope>
    <source>
        <strain evidence="4 5">NBRC 15342</strain>
    </source>
</reference>
<dbReference type="InterPro" id="IPR050960">
    <property type="entry name" value="AB_hydrolase_4_sf"/>
</dbReference>
<dbReference type="AlphaFoldDB" id="A0A4Y4CXB1"/>
<keyword evidence="4" id="KW-0378">Hydrolase</keyword>
<sequence>MPPASPADSYRAPAWLPGGHAQTIWPLLCKGPLPRLQRERWNTPDGDFIDLDWLPHTQGAPLVVLFHGLEGSSRSPYARSLMRHLAAIGWNGVVPHFRGCSGEPNRQARAYHAGDAEEIEWILARIAARHPGTPRYAAGVSLGGNALLVWLGTRGPAASRHIDAAAAVCAPLDLAAMGHHLTRGFNRVYTRHFLATLKDRAIAKLRAHPGLFDPAEVLRARNLHEFDNLVTAPLHGFRDCDDYWRRASSKPLLASVAVPTLVLNPRNDPFMPAGNLPGPADVAPAVLLEQPAEGGHVGFVSGPWPGQLGWLPRRLVRFFTEASKA</sequence>
<dbReference type="PANTHER" id="PTHR10794">
    <property type="entry name" value="ABHYDROLASE DOMAIN-CONTAINING PROTEIN"/>
    <property type="match status" value="1"/>
</dbReference>
<feature type="active site" description="Charge relay system" evidence="2">
    <location>
        <position position="141"/>
    </location>
</feature>
<proteinExistence type="inferred from homology"/>
<name>A0A4Y4CXB1_ZOORA</name>
<dbReference type="PANTHER" id="PTHR10794:SF94">
    <property type="entry name" value="ESTERASE YHET-RELATED"/>
    <property type="match status" value="1"/>
</dbReference>
<evidence type="ECO:0000256" key="2">
    <source>
        <dbReference type="PIRSR" id="PIRSR005211-1"/>
    </source>
</evidence>
<organism evidence="4 5">
    <name type="scientific">Zoogloea ramigera</name>
    <dbReference type="NCBI Taxonomy" id="350"/>
    <lineage>
        <taxon>Bacteria</taxon>
        <taxon>Pseudomonadati</taxon>
        <taxon>Pseudomonadota</taxon>
        <taxon>Betaproteobacteria</taxon>
        <taxon>Rhodocyclales</taxon>
        <taxon>Zoogloeaceae</taxon>
        <taxon>Zoogloea</taxon>
    </lineage>
</organism>
<dbReference type="RefSeq" id="WP_141351714.1">
    <property type="nucleotide sequence ID" value="NZ_BJNV01000030.1"/>
</dbReference>
<dbReference type="Proteomes" id="UP000318422">
    <property type="component" value="Unassembled WGS sequence"/>
</dbReference>
<comment type="caution">
    <text evidence="4">The sequence shown here is derived from an EMBL/GenBank/DDBJ whole genome shotgun (WGS) entry which is preliminary data.</text>
</comment>
<evidence type="ECO:0000313" key="4">
    <source>
        <dbReference type="EMBL" id="GEC95903.1"/>
    </source>
</evidence>
<dbReference type="InterPro" id="IPR012020">
    <property type="entry name" value="ABHD4"/>
</dbReference>
<dbReference type="NCBIfam" id="NF008218">
    <property type="entry name" value="PRK10985.1"/>
    <property type="match status" value="1"/>
</dbReference>
<evidence type="ECO:0000256" key="1">
    <source>
        <dbReference type="ARBA" id="ARBA00010884"/>
    </source>
</evidence>
<dbReference type="EMBL" id="BJNV01000030">
    <property type="protein sequence ID" value="GEC95903.1"/>
    <property type="molecule type" value="Genomic_DNA"/>
</dbReference>
<dbReference type="OrthoDB" id="332676at2"/>